<organism evidence="1 2">
    <name type="scientific">Exaiptasia diaphana</name>
    <name type="common">Tropical sea anemone</name>
    <name type="synonym">Aiptasia pulchella</name>
    <dbReference type="NCBI Taxonomy" id="2652724"/>
    <lineage>
        <taxon>Eukaryota</taxon>
        <taxon>Metazoa</taxon>
        <taxon>Cnidaria</taxon>
        <taxon>Anthozoa</taxon>
        <taxon>Hexacorallia</taxon>
        <taxon>Actiniaria</taxon>
        <taxon>Aiptasiidae</taxon>
        <taxon>Exaiptasia</taxon>
    </lineage>
</organism>
<dbReference type="OrthoDB" id="5975954at2759"/>
<dbReference type="RefSeq" id="XP_020917002.1">
    <property type="nucleotide sequence ID" value="XM_021061343.2"/>
</dbReference>
<accession>A0A913Y9U2</accession>
<dbReference type="GeneID" id="110254363"/>
<keyword evidence="2" id="KW-1185">Reference proteome</keyword>
<dbReference type="EnsemblMetazoa" id="XM_021061343.2">
    <property type="protein sequence ID" value="XP_020917002.1"/>
    <property type="gene ID" value="LOC110254363"/>
</dbReference>
<protein>
    <submittedName>
        <fullName evidence="1">Uncharacterized protein</fullName>
    </submittedName>
</protein>
<evidence type="ECO:0000313" key="2">
    <source>
        <dbReference type="Proteomes" id="UP000887567"/>
    </source>
</evidence>
<name>A0A913Y9U2_EXADI</name>
<evidence type="ECO:0000313" key="1">
    <source>
        <dbReference type="EnsemblMetazoa" id="XP_020917002.1"/>
    </source>
</evidence>
<proteinExistence type="predicted"/>
<dbReference type="KEGG" id="epa:110254363"/>
<sequence>MRPPTICLQTSTNVGFFIPATGYILSVRLTWQSGVISCNKDKDHCAAYWGCACYDHSKPTSTDTRLDIIITDHNSHKVFPDLKLPDQNDRIWYTLPDQTNEQQVLTFPNLTQPLRVRNGEKFIVWYSTHLLNPGPHWSKADGNVCFSVEVLFSQVDADDDHDPFLR</sequence>
<dbReference type="AlphaFoldDB" id="A0A913Y9U2"/>
<dbReference type="Proteomes" id="UP000887567">
    <property type="component" value="Unplaced"/>
</dbReference>
<reference evidence="1" key="1">
    <citation type="submission" date="2022-11" db="UniProtKB">
        <authorList>
            <consortium name="EnsemblMetazoa"/>
        </authorList>
    </citation>
    <scope>IDENTIFICATION</scope>
</reference>